<dbReference type="Pfam" id="PF25036">
    <property type="entry name" value="VPS13_VAB"/>
    <property type="match status" value="2"/>
</dbReference>
<evidence type="ECO:0000313" key="4">
    <source>
        <dbReference type="RefSeq" id="XP_015282954.1"/>
    </source>
</evidence>
<dbReference type="GeneID" id="107124080"/>
<feature type="domain" description="Vacuolar protein sorting-associated protein 13 VPS13 adaptor binding" evidence="1">
    <location>
        <begin position="156"/>
        <end position="229"/>
    </location>
</feature>
<dbReference type="InterPro" id="IPR009543">
    <property type="entry name" value="VPS13_VAB"/>
</dbReference>
<reference evidence="4" key="1">
    <citation type="submission" date="2025-08" db="UniProtKB">
        <authorList>
            <consortium name="RefSeq"/>
        </authorList>
    </citation>
    <scope>IDENTIFICATION</scope>
</reference>
<dbReference type="RefSeq" id="XP_015282954.1">
    <property type="nucleotide sequence ID" value="XM_015427468.1"/>
</dbReference>
<dbReference type="PANTHER" id="PTHR16166">
    <property type="entry name" value="VACUOLAR PROTEIN SORTING-ASSOCIATED PROTEIN VPS13"/>
    <property type="match status" value="1"/>
</dbReference>
<feature type="non-terminal residue" evidence="4">
    <location>
        <position position="1"/>
    </location>
</feature>
<organism evidence="3 4">
    <name type="scientific">Gekko japonicus</name>
    <name type="common">Schlegel's Japanese gecko</name>
    <dbReference type="NCBI Taxonomy" id="146911"/>
    <lineage>
        <taxon>Eukaryota</taxon>
        <taxon>Metazoa</taxon>
        <taxon>Chordata</taxon>
        <taxon>Craniata</taxon>
        <taxon>Vertebrata</taxon>
        <taxon>Euteleostomi</taxon>
        <taxon>Lepidosauria</taxon>
        <taxon>Squamata</taxon>
        <taxon>Bifurcata</taxon>
        <taxon>Gekkota</taxon>
        <taxon>Gekkonidae</taxon>
        <taxon>Gekkoninae</taxon>
        <taxon>Gekko</taxon>
    </lineage>
</organism>
<dbReference type="InterPro" id="IPR056748">
    <property type="entry name" value="VPS13-like_C"/>
</dbReference>
<dbReference type="CDD" id="cd23453">
    <property type="entry name" value="beta-trefoil_Ricin_VPS13D"/>
    <property type="match status" value="1"/>
</dbReference>
<accession>A0ABM1LAG7</accession>
<proteinExistence type="predicted"/>
<dbReference type="Proteomes" id="UP000694871">
    <property type="component" value="Unplaced"/>
</dbReference>
<keyword evidence="3" id="KW-1185">Reference proteome</keyword>
<evidence type="ECO:0000259" key="1">
    <source>
        <dbReference type="Pfam" id="PF25036"/>
    </source>
</evidence>
<dbReference type="InterPro" id="IPR026847">
    <property type="entry name" value="VPS13"/>
</dbReference>
<protein>
    <submittedName>
        <fullName evidence="4">Vacuolar protein sorting-associated protein 13D-like</fullName>
    </submittedName>
</protein>
<evidence type="ECO:0000313" key="3">
    <source>
        <dbReference type="Proteomes" id="UP000694871"/>
    </source>
</evidence>
<gene>
    <name evidence="4" type="primary">LOC107124080</name>
</gene>
<sequence>VSLENFPHCKELLIPPGTQNYIVRMRLYDVNKRLLNLTIRIMCRAEGSLKIFIATPYWLINKTGLPLIFRQDNAKIDAAGQFEEHELARSLSPLLFCYADKEQPNLCTMRVGKGIHPDGMPGWCQGFSLDGGSGVRALKVIQQGNRPGLIYNIGRDTLGKCHFLRVEITLKGATYRVSFSDTDQLPPPFRIDNFSKVPLVFTQLSVAEPRLSTEVKPTTSLDYAWDEPTLPPCITLTVKGAGSSEITCSMDDFQDSKQLYYENFIYIAAAYTFSGLQEESGRPVASNKELDCAELVLDVSPKTQRVILKKKEPGKRSQLWRMTGTGMLCHEGSAVPHHPNKPSPPRSTESSMILDIAGLAAVTDNRYEPLMLRKPDRRRSTTQTWSFRDGKLVCGMHGLVVQTKGGISGLRDGAEVVLGPDTSLEMLSPVPPEQQFINQKMRPGSGILVARVIPDGPTRVLQITDFNQRRNDRFSYEGDELLTLEQDLWKLKNPDAEQELEVQLKLEGGIGLSLVNKVPEELIFASFTGINVHFTQLSSSQVLELSIQDVQVDNQLIGTTQPFILFLTPQTNENEIAETGPALQLNAMKFPSKSPLTDIYKHLMITARRFTVQIEEKLLLKLLSFFGYDQAESEVESYNENLHEKPVDQEAQKRYYFENLKISVPQIKLSVFTSSKLPLDLKALKSTLGFPLIRFEDAVINLDPFTRVHPYETKEFIVNDILKHFQEELLSQAARILGSVDFLGNPMGLLNDVSEGVTGLIKYGNVGGLIRNVTHGVSNSAAKFAGTLSDGLGKTMDNRHQMEREYIRYHAATSGEHLVAGIQGLAHGIIGGLTSVITSTVEGVKTEGGVSGFISGFGKGLVGTVTKPVAGALDFASETAQAVRDTATLTGPRTQAERGRRPRCCRGPQGLLPRYSESQAEGQEQLFKLTDNIQDEFFIAVENIDSYCVIISSKAVYFLKSGDYVDREAIFLEVKYGDLYHCLISKDHGKVYVQLTKRAVNSSSGVSMPGPSHQKPMVHVKSEALAVKLSQEINYAKSLFYEQQLMLRSSEHHEQLELDS</sequence>
<name>A0ABM1LAG7_GEKJA</name>
<dbReference type="PANTHER" id="PTHR16166:SF141">
    <property type="entry name" value="INTERMEMBRANE LIPID TRANSFER PROTEIN VPS13D"/>
    <property type="match status" value="1"/>
</dbReference>
<evidence type="ECO:0000259" key="2">
    <source>
        <dbReference type="Pfam" id="PF25037"/>
    </source>
</evidence>
<feature type="domain" description="Vacuolar protein sorting-associated protein 13 VPS13 adaptor binding" evidence="1">
    <location>
        <begin position="3"/>
        <end position="146"/>
    </location>
</feature>
<feature type="domain" description="Intermembrane lipid transfer protein VPS13-like C-terminal" evidence="2">
    <location>
        <begin position="900"/>
        <end position="998"/>
    </location>
</feature>
<dbReference type="Pfam" id="PF25037">
    <property type="entry name" value="VPS13_C"/>
    <property type="match status" value="1"/>
</dbReference>